<organism evidence="4">
    <name type="scientific">Schistocephalus solidus</name>
    <name type="common">Tapeworm</name>
    <dbReference type="NCBI Taxonomy" id="70667"/>
    <lineage>
        <taxon>Eukaryota</taxon>
        <taxon>Metazoa</taxon>
        <taxon>Spiralia</taxon>
        <taxon>Lophotrochozoa</taxon>
        <taxon>Platyhelminthes</taxon>
        <taxon>Cestoda</taxon>
        <taxon>Eucestoda</taxon>
        <taxon>Diphyllobothriidea</taxon>
        <taxon>Diphyllobothriidae</taxon>
        <taxon>Schistocephalus</taxon>
    </lineage>
</organism>
<dbReference type="OrthoDB" id="6154480at2759"/>
<name>A0A183T9G1_SCHSO</name>
<accession>A0A183T9G1</accession>
<sequence length="160" mass="18621">MKLLYRAETWTVFSNQARKLNHFHLSCLRKIMKLGWQDRIPDTEILERTGMLSIYAMLRHVQLRWSGQLSRMNDERLPERIFYADVTTSARRQGVQQRSFKDTLKKSLKPLQINPATFEDLTQDRPAGRRSVKYGSKSMRSTGSPRQSQKSGTKFTSAPD</sequence>
<dbReference type="WBParaSite" id="SSLN_0001361201-mRNA-1">
    <property type="protein sequence ID" value="SSLN_0001361201-mRNA-1"/>
    <property type="gene ID" value="SSLN_0001361201"/>
</dbReference>
<evidence type="ECO:0000256" key="1">
    <source>
        <dbReference type="SAM" id="MobiDB-lite"/>
    </source>
</evidence>
<reference evidence="2 3" key="2">
    <citation type="submission" date="2018-11" db="EMBL/GenBank/DDBJ databases">
        <authorList>
            <consortium name="Pathogen Informatics"/>
        </authorList>
    </citation>
    <scope>NUCLEOTIDE SEQUENCE [LARGE SCALE GENOMIC DNA]</scope>
    <source>
        <strain evidence="2 3">NST_G2</strain>
    </source>
</reference>
<feature type="region of interest" description="Disordered" evidence="1">
    <location>
        <begin position="118"/>
        <end position="160"/>
    </location>
</feature>
<evidence type="ECO:0000313" key="2">
    <source>
        <dbReference type="EMBL" id="VDL99494.1"/>
    </source>
</evidence>
<reference evidence="4" key="1">
    <citation type="submission" date="2016-06" db="UniProtKB">
        <authorList>
            <consortium name="WormBaseParasite"/>
        </authorList>
    </citation>
    <scope>IDENTIFICATION</scope>
</reference>
<dbReference type="PANTHER" id="PTHR47027:SF26">
    <property type="entry name" value="REVERSE TRANSCRIPTASE DOMAIN-CONTAINING PROTEIN"/>
    <property type="match status" value="1"/>
</dbReference>
<keyword evidence="3" id="KW-1185">Reference proteome</keyword>
<dbReference type="PANTHER" id="PTHR47027">
    <property type="entry name" value="REVERSE TRANSCRIPTASE DOMAIN-CONTAINING PROTEIN"/>
    <property type="match status" value="1"/>
</dbReference>
<dbReference type="AlphaFoldDB" id="A0A183T9G1"/>
<proteinExistence type="predicted"/>
<dbReference type="Proteomes" id="UP000275846">
    <property type="component" value="Unassembled WGS sequence"/>
</dbReference>
<protein>
    <submittedName>
        <fullName evidence="2 4">Uncharacterized protein</fullName>
    </submittedName>
</protein>
<evidence type="ECO:0000313" key="3">
    <source>
        <dbReference type="Proteomes" id="UP000275846"/>
    </source>
</evidence>
<evidence type="ECO:0000313" key="4">
    <source>
        <dbReference type="WBParaSite" id="SSLN_0001361201-mRNA-1"/>
    </source>
</evidence>
<feature type="compositionally biased region" description="Polar residues" evidence="1">
    <location>
        <begin position="138"/>
        <end position="160"/>
    </location>
</feature>
<gene>
    <name evidence="2" type="ORF">SSLN_LOCUS13109</name>
</gene>
<dbReference type="EMBL" id="UYSU01037804">
    <property type="protein sequence ID" value="VDL99494.1"/>
    <property type="molecule type" value="Genomic_DNA"/>
</dbReference>